<feature type="compositionally biased region" description="Low complexity" evidence="1">
    <location>
        <begin position="141"/>
        <end position="158"/>
    </location>
</feature>
<organism evidence="4 5">
    <name type="scientific">Saitozyma podzolica</name>
    <dbReference type="NCBI Taxonomy" id="1890683"/>
    <lineage>
        <taxon>Eukaryota</taxon>
        <taxon>Fungi</taxon>
        <taxon>Dikarya</taxon>
        <taxon>Basidiomycota</taxon>
        <taxon>Agaricomycotina</taxon>
        <taxon>Tremellomycetes</taxon>
        <taxon>Tremellales</taxon>
        <taxon>Trimorphomycetaceae</taxon>
        <taxon>Saitozyma</taxon>
    </lineage>
</organism>
<feature type="compositionally biased region" description="Low complexity" evidence="1">
    <location>
        <begin position="436"/>
        <end position="451"/>
    </location>
</feature>
<dbReference type="PANTHER" id="PTHR38044">
    <property type="entry name" value="BOUQUET FORMATION PROTEIN 4"/>
    <property type="match status" value="1"/>
</dbReference>
<dbReference type="Proteomes" id="UP000279259">
    <property type="component" value="Unassembled WGS sequence"/>
</dbReference>
<keyword evidence="2" id="KW-1133">Transmembrane helix</keyword>
<dbReference type="GO" id="GO:0044820">
    <property type="term" value="P:mitotic telomere tethering at nuclear periphery"/>
    <property type="evidence" value="ECO:0007669"/>
    <property type="project" value="TreeGrafter"/>
</dbReference>
<feature type="region of interest" description="Disordered" evidence="1">
    <location>
        <begin position="380"/>
        <end position="456"/>
    </location>
</feature>
<dbReference type="InterPro" id="IPR037548">
    <property type="entry name" value="Bqt4"/>
</dbReference>
<feature type="region of interest" description="Disordered" evidence="1">
    <location>
        <begin position="500"/>
        <end position="536"/>
    </location>
</feature>
<feature type="transmembrane region" description="Helical" evidence="2">
    <location>
        <begin position="560"/>
        <end position="582"/>
    </location>
</feature>
<dbReference type="EMBL" id="RSCD01000003">
    <property type="protein sequence ID" value="RSH94108.1"/>
    <property type="molecule type" value="Genomic_DNA"/>
</dbReference>
<keyword evidence="2" id="KW-0472">Membrane</keyword>
<evidence type="ECO:0000313" key="5">
    <source>
        <dbReference type="Proteomes" id="UP000279259"/>
    </source>
</evidence>
<evidence type="ECO:0000313" key="4">
    <source>
        <dbReference type="EMBL" id="RSH94108.1"/>
    </source>
</evidence>
<dbReference type="GO" id="GO:1990862">
    <property type="term" value="C:nuclear membrane complex Bqt3-Bqt4"/>
    <property type="evidence" value="ECO:0007669"/>
    <property type="project" value="InterPro"/>
</dbReference>
<dbReference type="GO" id="GO:0003677">
    <property type="term" value="F:DNA binding"/>
    <property type="evidence" value="ECO:0007669"/>
    <property type="project" value="InterPro"/>
</dbReference>
<dbReference type="STRING" id="1890683.A0A427YSI1"/>
<keyword evidence="2" id="KW-0812">Transmembrane</keyword>
<dbReference type="SUPFAM" id="SSF54616">
    <property type="entry name" value="DNA-binding domain of Mlu1-box binding protein MBP1"/>
    <property type="match status" value="1"/>
</dbReference>
<reference evidence="4 5" key="1">
    <citation type="submission" date="2018-11" db="EMBL/GenBank/DDBJ databases">
        <title>Genome sequence of Saitozyma podzolica DSM 27192.</title>
        <authorList>
            <person name="Aliyu H."/>
            <person name="Gorte O."/>
            <person name="Ochsenreither K."/>
        </authorList>
    </citation>
    <scope>NUCLEOTIDE SEQUENCE [LARGE SCALE GENOMIC DNA]</scope>
    <source>
        <strain evidence="4 5">DSM 27192</strain>
    </source>
</reference>
<feature type="region of interest" description="Disordered" evidence="1">
    <location>
        <begin position="141"/>
        <end position="184"/>
    </location>
</feature>
<comment type="caution">
    <text evidence="4">The sequence shown here is derived from an EMBL/GenBank/DDBJ whole genome shotgun (WGS) entry which is preliminary data.</text>
</comment>
<dbReference type="AlphaFoldDB" id="A0A427YSI1"/>
<evidence type="ECO:0000256" key="2">
    <source>
        <dbReference type="SAM" id="Phobius"/>
    </source>
</evidence>
<feature type="region of interest" description="Disordered" evidence="1">
    <location>
        <begin position="46"/>
        <end position="69"/>
    </location>
</feature>
<dbReference type="GO" id="GO:0070197">
    <property type="term" value="P:meiotic attachment of telomere to nuclear envelope"/>
    <property type="evidence" value="ECO:0007669"/>
    <property type="project" value="InterPro"/>
</dbReference>
<dbReference type="Gene3D" id="3.10.260.10">
    <property type="entry name" value="Transcription regulator HTH, APSES-type DNA-binding domain"/>
    <property type="match status" value="1"/>
</dbReference>
<keyword evidence="5" id="KW-1185">Reference proteome</keyword>
<dbReference type="InterPro" id="IPR003163">
    <property type="entry name" value="Tscrpt_reg_HTH_APSES-type"/>
</dbReference>
<name>A0A427YSI1_9TREE</name>
<dbReference type="OrthoDB" id="5346159at2759"/>
<feature type="domain" description="HTH APSES-type" evidence="3">
    <location>
        <begin position="267"/>
        <end position="381"/>
    </location>
</feature>
<dbReference type="PANTHER" id="PTHR38044:SF1">
    <property type="entry name" value="BOUQUET FORMATION PROTEIN 4"/>
    <property type="match status" value="1"/>
</dbReference>
<dbReference type="InterPro" id="IPR036887">
    <property type="entry name" value="HTH_APSES_sf"/>
</dbReference>
<evidence type="ECO:0000256" key="1">
    <source>
        <dbReference type="SAM" id="MobiDB-lite"/>
    </source>
</evidence>
<feature type="compositionally biased region" description="Low complexity" evidence="1">
    <location>
        <begin position="99"/>
        <end position="111"/>
    </location>
</feature>
<sequence>MAAEGASPQFSAFRRSDQKTVISCRPESSFICTKLVPGVQPTLHHPITYPPAAQPYTPNTPPTHHTSPLSLLRYHPYLSSGDHLPRLYRIANQDPDPRQPQQQPLQQQQQLQQVPPLQLWLLQQHQHLPLHRLRPLQQHPQQVPPLHLQPQQQHLPPQAQSHDQLHLGPHPHPHSPPSEADDLDDDREKFNAFLRTLPGIAIFMPPSTTNARIPAAAAAAVDPDADIAAFANIPPPPPRLPEANRNPFLRDLPDDASIVKFQTIVRENKEIVVGRIKVPTPGPNSHAFILRRYDTDAVSLTTMFKVAFPGASEDDEKREMEWVRSSYDTARTNGGRGFDAVRLAGQWVSRHLAIHIAPAYGVSDLVYALSRAVPDPNVAYRKSQRSQAAAEEMAQGGHPDAGTAARPNVPSMTAETASPAPKRQRRATPDASQTGTTRATRSSAGPAAASADGDRHLTLEATTTVTGPANANVDMEAEIASAKQLVLDLKRELRLRSAAGDELEETGQSEAGPSTRGTKRSNRQDDAVVISGGAGKGTERVVRTNKRVDKSPVAETAKRFAWGALFFGLGVGAATLVPQLAAQYL</sequence>
<gene>
    <name evidence="4" type="ORF">EHS25_006762</name>
</gene>
<proteinExistence type="predicted"/>
<evidence type="ECO:0000259" key="3">
    <source>
        <dbReference type="PROSITE" id="PS51299"/>
    </source>
</evidence>
<feature type="compositionally biased region" description="Pro residues" evidence="1">
    <location>
        <begin position="48"/>
        <end position="61"/>
    </location>
</feature>
<feature type="region of interest" description="Disordered" evidence="1">
    <location>
        <begin position="90"/>
        <end position="111"/>
    </location>
</feature>
<dbReference type="PROSITE" id="PS51299">
    <property type="entry name" value="HTH_APSES"/>
    <property type="match status" value="1"/>
</dbReference>
<protein>
    <recommendedName>
        <fullName evidence="3">HTH APSES-type domain-containing protein</fullName>
    </recommendedName>
</protein>
<accession>A0A427YSI1</accession>